<protein>
    <submittedName>
        <fullName evidence="1">Uncharacterized protein</fullName>
    </submittedName>
</protein>
<name>A0A0F9AQ79_9ZZZZ</name>
<reference evidence="1" key="1">
    <citation type="journal article" date="2015" name="Nature">
        <title>Complex archaea that bridge the gap between prokaryotes and eukaryotes.</title>
        <authorList>
            <person name="Spang A."/>
            <person name="Saw J.H."/>
            <person name="Jorgensen S.L."/>
            <person name="Zaremba-Niedzwiedzka K."/>
            <person name="Martijn J."/>
            <person name="Lind A.E."/>
            <person name="van Eijk R."/>
            <person name="Schleper C."/>
            <person name="Guy L."/>
            <person name="Ettema T.J."/>
        </authorList>
    </citation>
    <scope>NUCLEOTIDE SEQUENCE</scope>
</reference>
<comment type="caution">
    <text evidence="1">The sequence shown here is derived from an EMBL/GenBank/DDBJ whole genome shotgun (WGS) entry which is preliminary data.</text>
</comment>
<evidence type="ECO:0000313" key="1">
    <source>
        <dbReference type="EMBL" id="KKK80629.1"/>
    </source>
</evidence>
<proteinExistence type="predicted"/>
<gene>
    <name evidence="1" type="ORF">LCGC14_2821600</name>
</gene>
<feature type="non-terminal residue" evidence="1">
    <location>
        <position position="1"/>
    </location>
</feature>
<dbReference type="Gene3D" id="2.50.20.10">
    <property type="entry name" value="Lipoprotein localisation LolA/LolB/LppX"/>
    <property type="match status" value="1"/>
</dbReference>
<sequence length="94" mass="10647">CYVSNASSNMPASRYLGRDRVDGRECVVIEASFGDSTMPQAKKAILKVDLGYRLPVSVTTLDSNDKILSVYEYKNLRFNMSLQDRHFTKEANHL</sequence>
<accession>A0A0F9AQ79</accession>
<dbReference type="AlphaFoldDB" id="A0A0F9AQ79"/>
<dbReference type="EMBL" id="LAZR01053492">
    <property type="protein sequence ID" value="KKK80629.1"/>
    <property type="molecule type" value="Genomic_DNA"/>
</dbReference>
<organism evidence="1">
    <name type="scientific">marine sediment metagenome</name>
    <dbReference type="NCBI Taxonomy" id="412755"/>
    <lineage>
        <taxon>unclassified sequences</taxon>
        <taxon>metagenomes</taxon>
        <taxon>ecological metagenomes</taxon>
    </lineage>
</organism>